<feature type="transmembrane region" description="Helical" evidence="8">
    <location>
        <begin position="348"/>
        <end position="369"/>
    </location>
</feature>
<evidence type="ECO:0000256" key="8">
    <source>
        <dbReference type="SAM" id="Phobius"/>
    </source>
</evidence>
<keyword evidence="4 8" id="KW-1133">Transmembrane helix</keyword>
<dbReference type="SUPFAM" id="SSF103473">
    <property type="entry name" value="MFS general substrate transporter"/>
    <property type="match status" value="1"/>
</dbReference>
<dbReference type="EMBL" id="JAVRBK010000006">
    <property type="protein sequence ID" value="KAK5642290.1"/>
    <property type="molecule type" value="Genomic_DNA"/>
</dbReference>
<protein>
    <recommendedName>
        <fullName evidence="9">Major facilitator superfamily (MFS) profile domain-containing protein</fullName>
    </recommendedName>
</protein>
<keyword evidence="3 8" id="KW-0812">Transmembrane</keyword>
<dbReference type="Gene3D" id="1.20.1250.20">
    <property type="entry name" value="MFS general substrate transporter like domains"/>
    <property type="match status" value="1"/>
</dbReference>
<dbReference type="GO" id="GO:0005886">
    <property type="term" value="C:plasma membrane"/>
    <property type="evidence" value="ECO:0007669"/>
    <property type="project" value="UniProtKB-SubCell"/>
</dbReference>
<evidence type="ECO:0000256" key="3">
    <source>
        <dbReference type="ARBA" id="ARBA00022692"/>
    </source>
</evidence>
<dbReference type="InterPro" id="IPR003663">
    <property type="entry name" value="Sugar/inositol_transpt"/>
</dbReference>
<evidence type="ECO:0000256" key="4">
    <source>
        <dbReference type="ARBA" id="ARBA00022989"/>
    </source>
</evidence>
<keyword evidence="2" id="KW-1003">Cell membrane</keyword>
<dbReference type="InterPro" id="IPR005828">
    <property type="entry name" value="MFS_sugar_transport-like"/>
</dbReference>
<dbReference type="InterPro" id="IPR005829">
    <property type="entry name" value="Sugar_transporter_CS"/>
</dbReference>
<evidence type="ECO:0000256" key="7">
    <source>
        <dbReference type="ARBA" id="ARBA00024348"/>
    </source>
</evidence>
<dbReference type="Pfam" id="PF00083">
    <property type="entry name" value="Sugar_tr"/>
    <property type="match status" value="1"/>
</dbReference>
<dbReference type="PROSITE" id="PS00216">
    <property type="entry name" value="SUGAR_TRANSPORT_1"/>
    <property type="match status" value="2"/>
</dbReference>
<dbReference type="FunFam" id="1.20.1250.20:FF:000055">
    <property type="entry name" value="Facilitated trehalose transporter Tret1-2 homolog"/>
    <property type="match status" value="1"/>
</dbReference>
<feature type="transmembrane region" description="Helical" evidence="8">
    <location>
        <begin position="167"/>
        <end position="191"/>
    </location>
</feature>
<evidence type="ECO:0000259" key="9">
    <source>
        <dbReference type="PROSITE" id="PS50850"/>
    </source>
</evidence>
<sequence>MKLANKIYNERYLYQFLSTVAGSFAVLSFGVNLGWTSPYNPQIINGTFPDITMTSEEGSWVAVMPPLATPVGAVIGALLVDRIGRKYTTLLMAPFTFAMFILLAFAKSVILICLSRFVIGVAEGTLYTTLPMYLGEISDPAIRGILTASIGFAVLLGTLLINVFGFYFSIFVTSLVCCLIPLIHFFTFIWMPESPYYLIKKKKYDDARKSLEVLRGSMDVDEEMKSLCDAISRQEADEKAKWTDIFTIKSNRKAALIFVILCLTRKFSGNNPFLFYTATIFQAAGGSLDANLSVIIFLCIQIVAATVAMDLLDRFGRRPMILAATVVCVISLAVIASYFYLQAIGSPIIAHLGWLPLTVLALYIIFYNLGLELSPIVYLGELFPTNVKATALGFAETFSAIFSIFTAKLFQILNDNYGMYVPFWMFSGCCVVGLIFIIKCVPETKNKTLEEIQMELIKSSARTNDEDMCTKL</sequence>
<feature type="transmembrane region" description="Helical" evidence="8">
    <location>
        <begin position="290"/>
        <end position="309"/>
    </location>
</feature>
<evidence type="ECO:0000313" key="11">
    <source>
        <dbReference type="Proteomes" id="UP001329430"/>
    </source>
</evidence>
<dbReference type="Proteomes" id="UP001329430">
    <property type="component" value="Chromosome 6"/>
</dbReference>
<keyword evidence="5 8" id="KW-0472">Membrane</keyword>
<evidence type="ECO:0000256" key="1">
    <source>
        <dbReference type="ARBA" id="ARBA00004651"/>
    </source>
</evidence>
<dbReference type="InterPro" id="IPR050549">
    <property type="entry name" value="MFS_Trehalose_Transporter"/>
</dbReference>
<dbReference type="PANTHER" id="PTHR48021:SF46">
    <property type="entry name" value="MAJOR FACILITATOR SUPERFAMILY (MFS) PROFILE DOMAIN-CONTAINING PROTEIN"/>
    <property type="match status" value="1"/>
</dbReference>
<feature type="transmembrane region" description="Helical" evidence="8">
    <location>
        <begin position="60"/>
        <end position="80"/>
    </location>
</feature>
<evidence type="ECO:0000256" key="2">
    <source>
        <dbReference type="ARBA" id="ARBA00022475"/>
    </source>
</evidence>
<feature type="transmembrane region" description="Helical" evidence="8">
    <location>
        <begin position="109"/>
        <end position="130"/>
    </location>
</feature>
<comment type="subcellular location">
    <subcellularLocation>
        <location evidence="1">Cell membrane</location>
        <topology evidence="1">Multi-pass membrane protein</topology>
    </subcellularLocation>
</comment>
<comment type="similarity">
    <text evidence="7">Belongs to the major facilitator superfamily. Sugar transporter (TC 2.A.1.1) family. Trehalose transporter subfamily.</text>
</comment>
<reference evidence="10 11" key="1">
    <citation type="journal article" date="2024" name="Insects">
        <title>An Improved Chromosome-Level Genome Assembly of the Firefly Pyrocoelia pectoralis.</title>
        <authorList>
            <person name="Fu X."/>
            <person name="Meyer-Rochow V.B."/>
            <person name="Ballantyne L."/>
            <person name="Zhu X."/>
        </authorList>
    </citation>
    <scope>NUCLEOTIDE SEQUENCE [LARGE SCALE GENOMIC DNA]</scope>
    <source>
        <strain evidence="10">XCY_ONT2</strain>
    </source>
</reference>
<accession>A0AAN7ZDQ1</accession>
<dbReference type="PRINTS" id="PR00171">
    <property type="entry name" value="SUGRTRNSPORT"/>
</dbReference>
<dbReference type="GO" id="GO:0022857">
    <property type="term" value="F:transmembrane transporter activity"/>
    <property type="evidence" value="ECO:0007669"/>
    <property type="project" value="InterPro"/>
</dbReference>
<evidence type="ECO:0000313" key="10">
    <source>
        <dbReference type="EMBL" id="KAK5642290.1"/>
    </source>
</evidence>
<feature type="transmembrane region" description="Helical" evidence="8">
    <location>
        <begin position="321"/>
        <end position="341"/>
    </location>
</feature>
<dbReference type="PANTHER" id="PTHR48021">
    <property type="match status" value="1"/>
</dbReference>
<dbReference type="AlphaFoldDB" id="A0AAN7ZDQ1"/>
<feature type="domain" description="Major facilitator superfamily (MFS) profile" evidence="9">
    <location>
        <begin position="18"/>
        <end position="445"/>
    </location>
</feature>
<dbReference type="InterPro" id="IPR036259">
    <property type="entry name" value="MFS_trans_sf"/>
</dbReference>
<dbReference type="InterPro" id="IPR020846">
    <property type="entry name" value="MFS_dom"/>
</dbReference>
<organism evidence="10 11">
    <name type="scientific">Pyrocoelia pectoralis</name>
    <dbReference type="NCBI Taxonomy" id="417401"/>
    <lineage>
        <taxon>Eukaryota</taxon>
        <taxon>Metazoa</taxon>
        <taxon>Ecdysozoa</taxon>
        <taxon>Arthropoda</taxon>
        <taxon>Hexapoda</taxon>
        <taxon>Insecta</taxon>
        <taxon>Pterygota</taxon>
        <taxon>Neoptera</taxon>
        <taxon>Endopterygota</taxon>
        <taxon>Coleoptera</taxon>
        <taxon>Polyphaga</taxon>
        <taxon>Elateriformia</taxon>
        <taxon>Elateroidea</taxon>
        <taxon>Lampyridae</taxon>
        <taxon>Lampyrinae</taxon>
        <taxon>Pyrocoelia</taxon>
    </lineage>
</organism>
<feature type="transmembrane region" description="Helical" evidence="8">
    <location>
        <begin position="142"/>
        <end position="161"/>
    </location>
</feature>
<evidence type="ECO:0000256" key="6">
    <source>
        <dbReference type="ARBA" id="ARBA00023180"/>
    </source>
</evidence>
<dbReference type="PROSITE" id="PS00217">
    <property type="entry name" value="SUGAR_TRANSPORT_2"/>
    <property type="match status" value="1"/>
</dbReference>
<comment type="caution">
    <text evidence="10">The sequence shown here is derived from an EMBL/GenBank/DDBJ whole genome shotgun (WGS) entry which is preliminary data.</text>
</comment>
<gene>
    <name evidence="10" type="ORF">RI129_008457</name>
</gene>
<dbReference type="PROSITE" id="PS50850">
    <property type="entry name" value="MFS"/>
    <property type="match status" value="1"/>
</dbReference>
<evidence type="ECO:0000256" key="5">
    <source>
        <dbReference type="ARBA" id="ARBA00023136"/>
    </source>
</evidence>
<feature type="transmembrane region" description="Helical" evidence="8">
    <location>
        <begin position="12"/>
        <end position="31"/>
    </location>
</feature>
<feature type="transmembrane region" description="Helical" evidence="8">
    <location>
        <begin position="417"/>
        <end position="438"/>
    </location>
</feature>
<keyword evidence="11" id="KW-1185">Reference proteome</keyword>
<name>A0AAN7ZDQ1_9COLE</name>
<keyword evidence="6" id="KW-0325">Glycoprotein</keyword>
<proteinExistence type="inferred from homology"/>